<organism evidence="3 4">
    <name type="scientific">Cuscuta europaea</name>
    <name type="common">European dodder</name>
    <dbReference type="NCBI Taxonomy" id="41803"/>
    <lineage>
        <taxon>Eukaryota</taxon>
        <taxon>Viridiplantae</taxon>
        <taxon>Streptophyta</taxon>
        <taxon>Embryophyta</taxon>
        <taxon>Tracheophyta</taxon>
        <taxon>Spermatophyta</taxon>
        <taxon>Magnoliopsida</taxon>
        <taxon>eudicotyledons</taxon>
        <taxon>Gunneridae</taxon>
        <taxon>Pentapetalae</taxon>
        <taxon>asterids</taxon>
        <taxon>lamiids</taxon>
        <taxon>Solanales</taxon>
        <taxon>Convolvulaceae</taxon>
        <taxon>Cuscuteae</taxon>
        <taxon>Cuscuta</taxon>
        <taxon>Cuscuta subgen. Cuscuta</taxon>
    </lineage>
</organism>
<dbReference type="EMBL" id="CAMAPE010000018">
    <property type="protein sequence ID" value="CAH9084955.1"/>
    <property type="molecule type" value="Genomic_DNA"/>
</dbReference>
<keyword evidence="4" id="KW-1185">Reference proteome</keyword>
<comment type="caution">
    <text evidence="3">The sequence shown here is derived from an EMBL/GenBank/DDBJ whole genome shotgun (WGS) entry which is preliminary data.</text>
</comment>
<protein>
    <recommendedName>
        <fullName evidence="2">DUF4283 domain-containing protein</fullName>
    </recommendedName>
</protein>
<dbReference type="Proteomes" id="UP001152484">
    <property type="component" value="Unassembled WGS sequence"/>
</dbReference>
<evidence type="ECO:0000259" key="2">
    <source>
        <dbReference type="Pfam" id="PF14111"/>
    </source>
</evidence>
<dbReference type="InterPro" id="IPR040256">
    <property type="entry name" value="At4g02000-like"/>
</dbReference>
<feature type="region of interest" description="Disordered" evidence="1">
    <location>
        <begin position="1"/>
        <end position="27"/>
    </location>
</feature>
<dbReference type="InterPro" id="IPR025558">
    <property type="entry name" value="DUF4283"/>
</dbReference>
<feature type="region of interest" description="Disordered" evidence="1">
    <location>
        <begin position="78"/>
        <end position="111"/>
    </location>
</feature>
<reference evidence="3" key="1">
    <citation type="submission" date="2022-07" db="EMBL/GenBank/DDBJ databases">
        <authorList>
            <person name="Macas J."/>
            <person name="Novak P."/>
            <person name="Neumann P."/>
        </authorList>
    </citation>
    <scope>NUCLEOTIDE SEQUENCE</scope>
</reference>
<evidence type="ECO:0000313" key="4">
    <source>
        <dbReference type="Proteomes" id="UP001152484"/>
    </source>
</evidence>
<gene>
    <name evidence="3" type="ORF">CEURO_LOCUS9186</name>
</gene>
<dbReference type="OrthoDB" id="1939300at2759"/>
<feature type="compositionally biased region" description="Polar residues" evidence="1">
    <location>
        <begin position="7"/>
        <end position="21"/>
    </location>
</feature>
<evidence type="ECO:0000313" key="3">
    <source>
        <dbReference type="EMBL" id="CAH9084955.1"/>
    </source>
</evidence>
<dbReference type="PANTHER" id="PTHR31286">
    <property type="entry name" value="GLYCINE-RICH CELL WALL STRUCTURAL PROTEIN 1.8-LIKE"/>
    <property type="match status" value="1"/>
</dbReference>
<name>A0A9P0Z322_CUSEU</name>
<dbReference type="Pfam" id="PF14111">
    <property type="entry name" value="DUF4283"/>
    <property type="match status" value="1"/>
</dbReference>
<feature type="domain" description="DUF4283" evidence="2">
    <location>
        <begin position="143"/>
        <end position="222"/>
    </location>
</feature>
<dbReference type="PANTHER" id="PTHR31286:SF168">
    <property type="entry name" value="DUF4283 DOMAIN-CONTAINING PROTEIN"/>
    <property type="match status" value="1"/>
</dbReference>
<feature type="region of interest" description="Disordered" evidence="1">
    <location>
        <begin position="677"/>
        <end position="706"/>
    </location>
</feature>
<dbReference type="AlphaFoldDB" id="A0A9P0Z322"/>
<accession>A0A9P0Z322</accession>
<proteinExistence type="predicted"/>
<feature type="compositionally biased region" description="Basic and acidic residues" evidence="1">
    <location>
        <begin position="85"/>
        <end position="101"/>
    </location>
</feature>
<sequence>MAEVSLAISNAKSGDASNNEPSLAPHAMGGAGSFAEALLGISSSTNVGVTKESIPSKVQTTSMEVSDYNKVIIQDEDESISLGSHDTEPSKRDQEEEKGEGGKQWSSLFHNNRAPSSGLKLEYFPPTGEKLDFSHLKVPTLIEVWGYCLVGHFSGRFPGLKAIYAMTKAWEVEVQVKTHGKGWVIFKFLCEGDRTKVLTEGPYILYGKTMFLKELSEDFSTNSDEFLKVPTWVKFPRLSMRLWQANEIGRIASMVGVPITTDKVTQDKTYTSFARVLIEIDASKPPTLQFPIILPSGKEYVQTVLYETYPNFCCHCKKFGHHFFVCKVLNPPKGKVIEEVSTKGKTVGVTTEKEENFQVVTYKKKQPNAPLQGRLQTAYKLPVFPFVPKNVENVWGKKHVVDKDWDGRQVSSVHEMEVDDIVTKFVTKEDGLHLAFVKKRHQIESHASIVSIGRDLHREPRMDKPAICFTDSCLVSLPGVKRARRWYAFNKEIFILNVACFFDVNVRHNKDFLQAKKLPTESIIPSMALQSRGEGASSSKLPAPYTKAALLDPLTGEKVAQQVENPEGRRVRNMHDMFEDDVVTNMLKDENGKRVIFVKPLDDIAHDVKVVKVGPSLEWVPCDEPGVFFTEPCLISFLTVKKNKDWYDFDTLLFTNDVFDFFDANTSWNKKYLKEKQRRKRKAEREKEKGQIQPGDDGYTSDFYLT</sequence>
<evidence type="ECO:0000256" key="1">
    <source>
        <dbReference type="SAM" id="MobiDB-lite"/>
    </source>
</evidence>